<dbReference type="Gene3D" id="3.20.20.70">
    <property type="entry name" value="Aldolase class I"/>
    <property type="match status" value="1"/>
</dbReference>
<dbReference type="Proteomes" id="UP000626092">
    <property type="component" value="Unassembled WGS sequence"/>
</dbReference>
<dbReference type="GO" id="GO:0000105">
    <property type="term" value="P:L-histidine biosynthetic process"/>
    <property type="evidence" value="ECO:0007669"/>
    <property type="project" value="InterPro"/>
</dbReference>
<evidence type="ECO:0000256" key="3">
    <source>
        <dbReference type="SAM" id="Phobius"/>
    </source>
</evidence>
<dbReference type="GO" id="GO:0000162">
    <property type="term" value="P:L-tryptophan biosynthetic process"/>
    <property type="evidence" value="ECO:0007669"/>
    <property type="project" value="TreeGrafter"/>
</dbReference>
<keyword evidence="5" id="KW-1185">Reference proteome</keyword>
<keyword evidence="3" id="KW-0472">Membrane</keyword>
<dbReference type="GO" id="GO:0003949">
    <property type="term" value="F:1-(5-phosphoribosyl)-5-[(5-phosphoribosylamino)methylideneamino]imidazole-4-carboxamide isomerase activity"/>
    <property type="evidence" value="ECO:0007669"/>
    <property type="project" value="InterPro"/>
</dbReference>
<feature type="transmembrane region" description="Helical" evidence="3">
    <location>
        <begin position="30"/>
        <end position="52"/>
    </location>
</feature>
<protein>
    <submittedName>
        <fullName evidence="4">Uncharacterized protein</fullName>
    </submittedName>
</protein>
<gene>
    <name evidence="4" type="ORF">RHSIM_Rhsim09G0019600</name>
</gene>
<feature type="region of interest" description="Disordered" evidence="2">
    <location>
        <begin position="203"/>
        <end position="237"/>
    </location>
</feature>
<dbReference type="PANTHER" id="PTHR43090">
    <property type="entry name" value="1-(5-PHOSPHORIBOSYL)-5-[(5-PHOSPHORIBOSYLAMINO)METHYLIDENEAMINO] IMIDAZOLE-4-CARBOXAMIDE ISOMERASE"/>
    <property type="match status" value="1"/>
</dbReference>
<evidence type="ECO:0000256" key="1">
    <source>
        <dbReference type="ARBA" id="ARBA00009667"/>
    </source>
</evidence>
<keyword evidence="3" id="KW-1133">Transmembrane helix</keyword>
<name>A0A834LCK9_RHOSS</name>
<dbReference type="PANTHER" id="PTHR43090:SF2">
    <property type="entry name" value="1-(5-PHOSPHORIBOSYL)-5-[(5-PHOSPHORIBOSYLAMINO)METHYLIDENEAMINO] IMIDAZOLE-4-CARBOXAMIDE ISOMERASE"/>
    <property type="match status" value="1"/>
</dbReference>
<comment type="similarity">
    <text evidence="1">Belongs to the HisA/HisF family.</text>
</comment>
<organism evidence="4 5">
    <name type="scientific">Rhododendron simsii</name>
    <name type="common">Sims's rhododendron</name>
    <dbReference type="NCBI Taxonomy" id="118357"/>
    <lineage>
        <taxon>Eukaryota</taxon>
        <taxon>Viridiplantae</taxon>
        <taxon>Streptophyta</taxon>
        <taxon>Embryophyta</taxon>
        <taxon>Tracheophyta</taxon>
        <taxon>Spermatophyta</taxon>
        <taxon>Magnoliopsida</taxon>
        <taxon>eudicotyledons</taxon>
        <taxon>Gunneridae</taxon>
        <taxon>Pentapetalae</taxon>
        <taxon>asterids</taxon>
        <taxon>Ericales</taxon>
        <taxon>Ericaceae</taxon>
        <taxon>Ericoideae</taxon>
        <taxon>Rhodoreae</taxon>
        <taxon>Rhododendron</taxon>
    </lineage>
</organism>
<keyword evidence="3" id="KW-0812">Transmembrane</keyword>
<evidence type="ECO:0000313" key="4">
    <source>
        <dbReference type="EMBL" id="KAF7133243.1"/>
    </source>
</evidence>
<reference evidence="4" key="1">
    <citation type="submission" date="2019-11" db="EMBL/GenBank/DDBJ databases">
        <authorList>
            <person name="Liu Y."/>
            <person name="Hou J."/>
            <person name="Li T.-Q."/>
            <person name="Guan C.-H."/>
            <person name="Wu X."/>
            <person name="Wu H.-Z."/>
            <person name="Ling F."/>
            <person name="Zhang R."/>
            <person name="Shi X.-G."/>
            <person name="Ren J.-P."/>
            <person name="Chen E.-F."/>
            <person name="Sun J.-M."/>
        </authorList>
    </citation>
    <scope>NUCLEOTIDE SEQUENCE</scope>
    <source>
        <strain evidence="4">Adult_tree_wgs_1</strain>
        <tissue evidence="4">Leaves</tissue>
    </source>
</reference>
<evidence type="ECO:0000313" key="5">
    <source>
        <dbReference type="Proteomes" id="UP000626092"/>
    </source>
</evidence>
<dbReference type="GO" id="GO:0005737">
    <property type="term" value="C:cytoplasm"/>
    <property type="evidence" value="ECO:0007669"/>
    <property type="project" value="TreeGrafter"/>
</dbReference>
<dbReference type="EMBL" id="WJXA01000009">
    <property type="protein sequence ID" value="KAF7133243.1"/>
    <property type="molecule type" value="Genomic_DNA"/>
</dbReference>
<accession>A0A834LCK9</accession>
<dbReference type="InterPro" id="IPR044524">
    <property type="entry name" value="Isoase_HisA-like"/>
</dbReference>
<proteinExistence type="inferred from homology"/>
<sequence length="237" mass="25263">MLTAFIIAGLGLSFLAMGFSDSAGVMLSLMALTVVDAAVLLQMISSVFAFAVDRFGVMLLHLLGDGACCILMYSSSAKIVYFQGKVKQIVGSMIQDLKEGSSTRVTNFESDKSAALYVNIYKEVGLTGGHVIMIGASKSASMEALHAYPALPSNDAFRSSFLYGLTTEGQSTQAVCPCKKAIKGFVSHDVAMTRNLSRVTRWRKRKGDYSNGSGGGGNGSRRRGKVITARMTKDSVP</sequence>
<dbReference type="AlphaFoldDB" id="A0A834LCK9"/>
<comment type="caution">
    <text evidence="4">The sequence shown here is derived from an EMBL/GenBank/DDBJ whole genome shotgun (WGS) entry which is preliminary data.</text>
</comment>
<dbReference type="OrthoDB" id="446074at2759"/>
<evidence type="ECO:0000256" key="2">
    <source>
        <dbReference type="SAM" id="MobiDB-lite"/>
    </source>
</evidence>
<dbReference type="InterPro" id="IPR013785">
    <property type="entry name" value="Aldolase_TIM"/>
</dbReference>